<proteinExistence type="predicted"/>
<evidence type="ECO:0000313" key="3">
    <source>
        <dbReference type="EMBL" id="CEL62144.1"/>
    </source>
</evidence>
<dbReference type="EMBL" id="LN679161">
    <property type="protein sequence ID" value="CEL62144.1"/>
    <property type="molecule type" value="Genomic_DNA"/>
</dbReference>
<dbReference type="PANTHER" id="PTHR36574:SF1">
    <property type="entry name" value="RHAMNOGALACTURONATE LYASE-RELATED"/>
    <property type="match status" value="1"/>
</dbReference>
<organism evidence="3 4">
    <name type="scientific">Thanatephorus cucumeris (strain AG1-IB / isolate 7/3/14)</name>
    <name type="common">Lettuce bottom rot fungus</name>
    <name type="synonym">Rhizoctonia solani</name>
    <dbReference type="NCBI Taxonomy" id="1108050"/>
    <lineage>
        <taxon>Eukaryota</taxon>
        <taxon>Fungi</taxon>
        <taxon>Dikarya</taxon>
        <taxon>Basidiomycota</taxon>
        <taxon>Agaricomycotina</taxon>
        <taxon>Agaricomycetes</taxon>
        <taxon>Cantharellales</taxon>
        <taxon>Ceratobasidiaceae</taxon>
        <taxon>Rhizoctonia</taxon>
        <taxon>Rhizoctonia solani AG-1</taxon>
    </lineage>
</organism>
<reference evidence="3 4" key="1">
    <citation type="submission" date="2014-11" db="EMBL/GenBank/DDBJ databases">
        <authorList>
            <person name="Wibberg Daniel"/>
        </authorList>
    </citation>
    <scope>NUCLEOTIDE SEQUENCE [LARGE SCALE GENOMIC DNA]</scope>
    <source>
        <strain evidence="3">Rhizoctonia solani AG1-IB 7/3/14</strain>
    </source>
</reference>
<dbReference type="STRING" id="1108050.A0A0B7FZ80"/>
<dbReference type="Proteomes" id="UP000059188">
    <property type="component" value="Unassembled WGS sequence"/>
</dbReference>
<feature type="signal peptide" evidence="1">
    <location>
        <begin position="1"/>
        <end position="22"/>
    </location>
</feature>
<dbReference type="InterPro" id="IPR016590">
    <property type="entry name" value="Rhamnogalacturonase_B"/>
</dbReference>
<dbReference type="InterPro" id="IPR014718">
    <property type="entry name" value="GH-type_carb-bd"/>
</dbReference>
<gene>
    <name evidence="3" type="ORF">RSOLAG1IB_10238</name>
</gene>
<dbReference type="Pfam" id="PF09284">
    <property type="entry name" value="RhgB_N"/>
    <property type="match status" value="1"/>
</dbReference>
<sequence length="79" mass="8639">MFRRTLLSASLLLATFIAPAFAGFGVKESGNSFVVDTDGGLVFTVNKQNGDITSMLYNGIQAQDQSKFSHIVSRLMEMF</sequence>
<feature type="chain" id="PRO_5002116129" description="Rhamnogalacturonase B N-terminal domain-containing protein" evidence="1">
    <location>
        <begin position="23"/>
        <end position="79"/>
    </location>
</feature>
<keyword evidence="4" id="KW-1185">Reference proteome</keyword>
<dbReference type="GO" id="GO:0045490">
    <property type="term" value="P:pectin catabolic process"/>
    <property type="evidence" value="ECO:0007669"/>
    <property type="project" value="TreeGrafter"/>
</dbReference>
<dbReference type="Gene3D" id="2.70.98.10">
    <property type="match status" value="1"/>
</dbReference>
<evidence type="ECO:0000256" key="1">
    <source>
        <dbReference type="SAM" id="SignalP"/>
    </source>
</evidence>
<dbReference type="PANTHER" id="PTHR36574">
    <property type="entry name" value="RHAMNOGALACTURONATE LYASE-RELATED"/>
    <property type="match status" value="1"/>
</dbReference>
<dbReference type="GO" id="GO:0016837">
    <property type="term" value="F:carbon-oxygen lyase activity, acting on polysaccharides"/>
    <property type="evidence" value="ECO:0007669"/>
    <property type="project" value="InterPro"/>
</dbReference>
<dbReference type="AlphaFoldDB" id="A0A0B7FZ80"/>
<dbReference type="InterPro" id="IPR011013">
    <property type="entry name" value="Gal_mutarotase_sf_dom"/>
</dbReference>
<evidence type="ECO:0000259" key="2">
    <source>
        <dbReference type="Pfam" id="PF09284"/>
    </source>
</evidence>
<keyword evidence="1" id="KW-0732">Signal</keyword>
<dbReference type="SUPFAM" id="SSF74650">
    <property type="entry name" value="Galactose mutarotase-like"/>
    <property type="match status" value="1"/>
</dbReference>
<dbReference type="InterPro" id="IPR015364">
    <property type="entry name" value="RhgB_N"/>
</dbReference>
<name>A0A0B7FZ80_THACB</name>
<protein>
    <recommendedName>
        <fullName evidence="2">Rhamnogalacturonase B N-terminal domain-containing protein</fullName>
    </recommendedName>
</protein>
<feature type="domain" description="Rhamnogalacturonase B N-terminal" evidence="2">
    <location>
        <begin position="24"/>
        <end position="75"/>
    </location>
</feature>
<dbReference type="GO" id="GO:0030246">
    <property type="term" value="F:carbohydrate binding"/>
    <property type="evidence" value="ECO:0007669"/>
    <property type="project" value="InterPro"/>
</dbReference>
<evidence type="ECO:0000313" key="4">
    <source>
        <dbReference type="Proteomes" id="UP000059188"/>
    </source>
</evidence>
<accession>A0A0B7FZ80</accession>